<dbReference type="Gene3D" id="3.90.180.10">
    <property type="entry name" value="Medium-chain alcohol dehydrogenases, catalytic domain"/>
    <property type="match status" value="1"/>
</dbReference>
<dbReference type="Pfam" id="PF08240">
    <property type="entry name" value="ADH_N"/>
    <property type="match status" value="1"/>
</dbReference>
<dbReference type="SUPFAM" id="SSF50129">
    <property type="entry name" value="GroES-like"/>
    <property type="match status" value="1"/>
</dbReference>
<protein>
    <submittedName>
        <fullName evidence="3">NADP-dependent oxidoreductase</fullName>
    </submittedName>
</protein>
<comment type="caution">
    <text evidence="3">The sequence shown here is derived from an EMBL/GenBank/DDBJ whole genome shotgun (WGS) entry which is preliminary data.</text>
</comment>
<sequence>MPEMMRAVTQTTLGGPEVLALTEVERPEPYYGEIQVRVRAAGVNPVDPAAREIGLYIGQPPFILGWDVSGVVEKVGIGVTRFKPGDEVFGMPSFPHQAGTHAEFVTAPSRHFARKPESLSHIEAAGLPLCGLTAWQALVDNAGLSAGQTVLIHAAAGGIGHLAVQIAKSVGAHVIATASAGKHEFVRGLGADEVIDYRAVDFADVVSDVDVALTTLAGDYAERSISVLRDGGVLCQLYYSKRDAEFPEAVARGIRTDFMLVEPDLIGLQGLARLADAGELKVHVSETFPLEDFVKAHEAMEHGSATGKLVITV</sequence>
<dbReference type="InterPro" id="IPR020843">
    <property type="entry name" value="ER"/>
</dbReference>
<dbReference type="InterPro" id="IPR013154">
    <property type="entry name" value="ADH-like_N"/>
</dbReference>
<proteinExistence type="predicted"/>
<dbReference type="InterPro" id="IPR011032">
    <property type="entry name" value="GroES-like_sf"/>
</dbReference>
<gene>
    <name evidence="3" type="ORF">GCM10010403_01720</name>
</gene>
<dbReference type="InterPro" id="IPR036291">
    <property type="entry name" value="NAD(P)-bd_dom_sf"/>
</dbReference>
<dbReference type="PROSITE" id="PS01162">
    <property type="entry name" value="QOR_ZETA_CRYSTAL"/>
    <property type="match status" value="1"/>
</dbReference>
<name>A0ABN3F5Q0_9ACTN</name>
<keyword evidence="1" id="KW-0560">Oxidoreductase</keyword>
<keyword evidence="4" id="KW-1185">Reference proteome</keyword>
<dbReference type="Gene3D" id="3.40.50.720">
    <property type="entry name" value="NAD(P)-binding Rossmann-like Domain"/>
    <property type="match status" value="1"/>
</dbReference>
<dbReference type="PANTHER" id="PTHR11695:SF294">
    <property type="entry name" value="RETICULON-4-INTERACTING PROTEIN 1, MITOCHONDRIAL"/>
    <property type="match status" value="1"/>
</dbReference>
<dbReference type="SMART" id="SM00829">
    <property type="entry name" value="PKS_ER"/>
    <property type="match status" value="1"/>
</dbReference>
<reference evidence="3 4" key="1">
    <citation type="journal article" date="2019" name="Int. J. Syst. Evol. Microbiol.">
        <title>The Global Catalogue of Microorganisms (GCM) 10K type strain sequencing project: providing services to taxonomists for standard genome sequencing and annotation.</title>
        <authorList>
            <consortium name="The Broad Institute Genomics Platform"/>
            <consortium name="The Broad Institute Genome Sequencing Center for Infectious Disease"/>
            <person name="Wu L."/>
            <person name="Ma J."/>
        </authorList>
    </citation>
    <scope>NUCLEOTIDE SEQUENCE [LARGE SCALE GENOMIC DNA]</scope>
    <source>
        <strain evidence="3 4">JCM 6238</strain>
    </source>
</reference>
<feature type="domain" description="Enoyl reductase (ER)" evidence="2">
    <location>
        <begin position="14"/>
        <end position="311"/>
    </location>
</feature>
<dbReference type="PANTHER" id="PTHR11695">
    <property type="entry name" value="ALCOHOL DEHYDROGENASE RELATED"/>
    <property type="match status" value="1"/>
</dbReference>
<dbReference type="InterPro" id="IPR002364">
    <property type="entry name" value="Quin_OxRdtase/zeta-crystal_CS"/>
</dbReference>
<evidence type="ECO:0000313" key="3">
    <source>
        <dbReference type="EMBL" id="GAA2316560.1"/>
    </source>
</evidence>
<evidence type="ECO:0000313" key="4">
    <source>
        <dbReference type="Proteomes" id="UP001501584"/>
    </source>
</evidence>
<dbReference type="Proteomes" id="UP001501584">
    <property type="component" value="Unassembled WGS sequence"/>
</dbReference>
<dbReference type="CDD" id="cd05289">
    <property type="entry name" value="MDR_like_2"/>
    <property type="match status" value="1"/>
</dbReference>
<dbReference type="EMBL" id="BAAASX010000001">
    <property type="protein sequence ID" value="GAA2316560.1"/>
    <property type="molecule type" value="Genomic_DNA"/>
</dbReference>
<accession>A0ABN3F5Q0</accession>
<organism evidence="3 4">
    <name type="scientific">Glycomyces rutgersensis</name>
    <dbReference type="NCBI Taxonomy" id="58115"/>
    <lineage>
        <taxon>Bacteria</taxon>
        <taxon>Bacillati</taxon>
        <taxon>Actinomycetota</taxon>
        <taxon>Actinomycetes</taxon>
        <taxon>Glycomycetales</taxon>
        <taxon>Glycomycetaceae</taxon>
        <taxon>Glycomyces</taxon>
    </lineage>
</organism>
<evidence type="ECO:0000259" key="2">
    <source>
        <dbReference type="SMART" id="SM00829"/>
    </source>
</evidence>
<evidence type="ECO:0000256" key="1">
    <source>
        <dbReference type="ARBA" id="ARBA00023002"/>
    </source>
</evidence>
<dbReference type="Pfam" id="PF13602">
    <property type="entry name" value="ADH_zinc_N_2"/>
    <property type="match status" value="1"/>
</dbReference>
<dbReference type="InterPro" id="IPR050700">
    <property type="entry name" value="YIM1/Zinc_Alcohol_DH_Fams"/>
</dbReference>
<dbReference type="SUPFAM" id="SSF51735">
    <property type="entry name" value="NAD(P)-binding Rossmann-fold domains"/>
    <property type="match status" value="1"/>
</dbReference>